<feature type="region of interest" description="Disordered" evidence="2">
    <location>
        <begin position="372"/>
        <end position="407"/>
    </location>
</feature>
<feature type="compositionally biased region" description="Polar residues" evidence="2">
    <location>
        <begin position="70"/>
        <end position="81"/>
    </location>
</feature>
<keyword evidence="3" id="KW-1185">Reference proteome</keyword>
<organism evidence="3 4">
    <name type="scientific">Acrobeloides nanus</name>
    <dbReference type="NCBI Taxonomy" id="290746"/>
    <lineage>
        <taxon>Eukaryota</taxon>
        <taxon>Metazoa</taxon>
        <taxon>Ecdysozoa</taxon>
        <taxon>Nematoda</taxon>
        <taxon>Chromadorea</taxon>
        <taxon>Rhabditida</taxon>
        <taxon>Tylenchina</taxon>
        <taxon>Cephalobomorpha</taxon>
        <taxon>Cephaloboidea</taxon>
        <taxon>Cephalobidae</taxon>
        <taxon>Acrobeloides</taxon>
    </lineage>
</organism>
<dbReference type="Proteomes" id="UP000887540">
    <property type="component" value="Unplaced"/>
</dbReference>
<feature type="compositionally biased region" description="Low complexity" evidence="2">
    <location>
        <begin position="60"/>
        <end position="69"/>
    </location>
</feature>
<proteinExistence type="predicted"/>
<protein>
    <submittedName>
        <fullName evidence="4">Uncharacterized protein</fullName>
    </submittedName>
</protein>
<sequence>METRDSHLNPIPVIHSSEVAMPSTQKVITMDSSPAEDLIQECRVDNCPLYSSQDSSIDCSTTNSTTNTSEASPVGSSSTEDIPQVDGSNLCAKTPDDSETCSESLSSDSAGIYSAVDFVTSMGRLLKSCESSETTRFNENNSCSASLASEGFSLPSMPPDDSDRHVFTAPHEAHLHRLDGHAVSQSLFTTVKKLEARVESLTDQLARLTFNNQVNAFRDVMRDEQIRAQREKCVVLKCIPETHLSGELLERISTYFQIPRSSLQLHVMDRYKGWCVVLIRTPSRHHASLILHNFADFRQTCEHYHRTQALPSYSRAEQMLHQELWAEAIKRNNRAGFRLWEVRDLKLVEVSGEPKPWHVKVHYFPDEESANAPISANDVRKKQRQNANNPNGVSKPSTSNVGIPSLPTSTTLTSSILPNMASNYKPFDMAPSWMSQRQNFGGYFKPPRNDSRLVGGRGFRDGRKKSLIESMSSYFEHNNVRSKFEGFGDQNNNFVTSNSGSCRCSPSPCAKSCAYNCQRSLCHEESRLCQQRCCNKPSVMPTFNQAGPSTTNNWFDFYQSSSPTPIYNFGSSPYVTSPGPQFPYTMQPVMQYTSVPQQAPCPVVPVAPMPSTSTSQPVAPSGTDATTNKCSYG</sequence>
<feature type="coiled-coil region" evidence="1">
    <location>
        <begin position="184"/>
        <end position="211"/>
    </location>
</feature>
<name>A0A914D4B6_9BILA</name>
<evidence type="ECO:0000256" key="2">
    <source>
        <dbReference type="SAM" id="MobiDB-lite"/>
    </source>
</evidence>
<dbReference type="WBParaSite" id="ACRNAN_scaffold187.g31996.t1">
    <property type="protein sequence ID" value="ACRNAN_scaffold187.g31996.t1"/>
    <property type="gene ID" value="ACRNAN_scaffold187.g31996"/>
</dbReference>
<feature type="region of interest" description="Disordered" evidence="2">
    <location>
        <begin position="611"/>
        <end position="633"/>
    </location>
</feature>
<accession>A0A914D4B6</accession>
<reference evidence="4" key="1">
    <citation type="submission" date="2022-11" db="UniProtKB">
        <authorList>
            <consortium name="WormBaseParasite"/>
        </authorList>
    </citation>
    <scope>IDENTIFICATION</scope>
</reference>
<feature type="compositionally biased region" description="Polar residues" evidence="2">
    <location>
        <begin position="385"/>
        <end position="402"/>
    </location>
</feature>
<evidence type="ECO:0000313" key="4">
    <source>
        <dbReference type="WBParaSite" id="ACRNAN_scaffold187.g31996.t1"/>
    </source>
</evidence>
<dbReference type="AlphaFoldDB" id="A0A914D4B6"/>
<feature type="region of interest" description="Disordered" evidence="2">
    <location>
        <begin position="52"/>
        <end position="105"/>
    </location>
</feature>
<evidence type="ECO:0000256" key="1">
    <source>
        <dbReference type="SAM" id="Coils"/>
    </source>
</evidence>
<evidence type="ECO:0000313" key="3">
    <source>
        <dbReference type="Proteomes" id="UP000887540"/>
    </source>
</evidence>
<keyword evidence="1" id="KW-0175">Coiled coil</keyword>